<gene>
    <name evidence="6" type="ORF">cpu_05120</name>
</gene>
<dbReference type="InterPro" id="IPR020596">
    <property type="entry name" value="rRNA_Ade_Mease_Trfase_CS"/>
</dbReference>
<keyword evidence="4 6" id="KW-0808">Transferase</keyword>
<dbReference type="SUPFAM" id="SSF53335">
    <property type="entry name" value="S-adenosyl-L-methionine-dependent methyltransferases"/>
    <property type="match status" value="1"/>
</dbReference>
<evidence type="ECO:0000256" key="5">
    <source>
        <dbReference type="ARBA" id="ARBA00022691"/>
    </source>
</evidence>
<dbReference type="Proteomes" id="UP000187485">
    <property type="component" value="Unassembled WGS sequence"/>
</dbReference>
<dbReference type="PANTHER" id="PTHR43182">
    <property type="entry name" value="COBALT-PRECORRIN-6B C(15)-METHYLTRANSFERASE (DECARBOXYLATING)"/>
    <property type="match status" value="1"/>
</dbReference>
<evidence type="ECO:0000256" key="2">
    <source>
        <dbReference type="ARBA" id="ARBA00022573"/>
    </source>
</evidence>
<keyword evidence="3 6" id="KW-0489">Methyltransferase</keyword>
<keyword evidence="7" id="KW-1185">Reference proteome</keyword>
<reference evidence="7" key="1">
    <citation type="submission" date="2016-12" db="EMBL/GenBank/DDBJ databases">
        <title>Draft Genome Sequences od Carboxydothermus pertinax and islandicus, Hydrogenogenic Carboxydotrophic Bacteria.</title>
        <authorList>
            <person name="Fukuyama Y."/>
            <person name="Ohmae K."/>
            <person name="Yoneda Y."/>
            <person name="Yoshida T."/>
            <person name="Sako Y."/>
        </authorList>
    </citation>
    <scope>NUCLEOTIDE SEQUENCE [LARGE SCALE GENOMIC DNA]</scope>
    <source>
        <strain evidence="7">Ug1</strain>
    </source>
</reference>
<dbReference type="OrthoDB" id="9780707at2"/>
<keyword evidence="2" id="KW-0169">Cobalamin biosynthesis</keyword>
<proteinExistence type="predicted"/>
<evidence type="ECO:0000313" key="6">
    <source>
        <dbReference type="EMBL" id="GAV22002.1"/>
    </source>
</evidence>
<comment type="caution">
    <text evidence="6">The sequence shown here is derived from an EMBL/GenBank/DDBJ whole genome shotgun (WGS) entry which is preliminary data.</text>
</comment>
<dbReference type="UniPathway" id="UPA00148"/>
<sequence length="191" mass="20995">MLKDEDFYLPGTPYTKEEIRAVLLKKLNLKGEEVVYEVGSGSGTITVELALSLPRGKVYAFEKDLQRLTVIKENLRRFSVRNVVLIPQALPCDLSAYPPPDLVVIGGSSSLREVLKQVGACLKNGGVLAGLAVTLESLAIYQEFFQNSSFTDFDGISIAVTRLKKAGSYHILNAQNPVFIFTGRKKEENNG</sequence>
<protein>
    <submittedName>
        <fullName evidence="6">Precorrin-6Y C5,15-methyltransferase (Decarboxylating) subunit CbiT</fullName>
    </submittedName>
</protein>
<dbReference type="GO" id="GO:0008276">
    <property type="term" value="F:protein methyltransferase activity"/>
    <property type="evidence" value="ECO:0007669"/>
    <property type="project" value="InterPro"/>
</dbReference>
<dbReference type="PROSITE" id="PS01131">
    <property type="entry name" value="RRNA_A_DIMETH"/>
    <property type="match status" value="1"/>
</dbReference>
<evidence type="ECO:0000313" key="7">
    <source>
        <dbReference type="Proteomes" id="UP000187485"/>
    </source>
</evidence>
<name>A0A1L8CSW6_9THEO</name>
<dbReference type="InterPro" id="IPR014008">
    <property type="entry name" value="Cbl_synth_MTase_CbiT"/>
</dbReference>
<dbReference type="GO" id="GO:0009236">
    <property type="term" value="P:cobalamin biosynthetic process"/>
    <property type="evidence" value="ECO:0007669"/>
    <property type="project" value="UniProtKB-UniPathway"/>
</dbReference>
<organism evidence="6 7">
    <name type="scientific">Carboxydothermus pertinax</name>
    <dbReference type="NCBI Taxonomy" id="870242"/>
    <lineage>
        <taxon>Bacteria</taxon>
        <taxon>Bacillati</taxon>
        <taxon>Bacillota</taxon>
        <taxon>Clostridia</taxon>
        <taxon>Thermoanaerobacterales</taxon>
        <taxon>Thermoanaerobacteraceae</taxon>
        <taxon>Carboxydothermus</taxon>
    </lineage>
</organism>
<evidence type="ECO:0000256" key="1">
    <source>
        <dbReference type="ARBA" id="ARBA00004953"/>
    </source>
</evidence>
<dbReference type="InterPro" id="IPR050714">
    <property type="entry name" value="Cobalamin_biosynth_MTase"/>
</dbReference>
<dbReference type="Gene3D" id="3.40.50.150">
    <property type="entry name" value="Vaccinia Virus protein VP39"/>
    <property type="match status" value="1"/>
</dbReference>
<dbReference type="AlphaFoldDB" id="A0A1L8CSW6"/>
<evidence type="ECO:0000256" key="4">
    <source>
        <dbReference type="ARBA" id="ARBA00022679"/>
    </source>
</evidence>
<dbReference type="STRING" id="870242.cpu_05120"/>
<dbReference type="CDD" id="cd02440">
    <property type="entry name" value="AdoMet_MTases"/>
    <property type="match status" value="1"/>
</dbReference>
<accession>A0A1L8CSW6</accession>
<dbReference type="EMBL" id="BDJK01000006">
    <property type="protein sequence ID" value="GAV22002.1"/>
    <property type="molecule type" value="Genomic_DNA"/>
</dbReference>
<dbReference type="InterPro" id="IPR029063">
    <property type="entry name" value="SAM-dependent_MTases_sf"/>
</dbReference>
<dbReference type="PANTHER" id="PTHR43182:SF1">
    <property type="entry name" value="COBALT-PRECORRIN-7 C(5)-METHYLTRANSFERASE"/>
    <property type="match status" value="1"/>
</dbReference>
<dbReference type="GO" id="GO:0000179">
    <property type="term" value="F:rRNA (adenine-N6,N6-)-dimethyltransferase activity"/>
    <property type="evidence" value="ECO:0007669"/>
    <property type="project" value="InterPro"/>
</dbReference>
<comment type="pathway">
    <text evidence="1">Cofactor biosynthesis; adenosylcobalamin biosynthesis.</text>
</comment>
<evidence type="ECO:0000256" key="3">
    <source>
        <dbReference type="ARBA" id="ARBA00022603"/>
    </source>
</evidence>
<dbReference type="RefSeq" id="WP_075858428.1">
    <property type="nucleotide sequence ID" value="NZ_BDJK01000006.1"/>
</dbReference>
<keyword evidence="5" id="KW-0949">S-adenosyl-L-methionine</keyword>
<dbReference type="NCBIfam" id="TIGR02469">
    <property type="entry name" value="CbiT"/>
    <property type="match status" value="1"/>
</dbReference>